<comment type="caution">
    <text evidence="3">The sequence shown here is derived from an EMBL/GenBank/DDBJ whole genome shotgun (WGS) entry which is preliminary data.</text>
</comment>
<dbReference type="SUPFAM" id="SSF81301">
    <property type="entry name" value="Nucleotidyltransferase"/>
    <property type="match status" value="1"/>
</dbReference>
<sequence length="741" mass="82277">IEIFQVFPYGSVPLKTYLPDGDIDLTAICFQNVEEAMVNKVRIILETEERNKAAEFEVKDVQYIQAEVKLIKCLIQNIVVDLSFNQLGGLCTLCFLEKVDRLIGKNHLFKRSILLIKAWCYYESRILGAHHGLISTYALETLVLYIFNLFHSSMNGPLAVLYRFLDYFSKFEWETYCVSLNGPVHISSLPEIVVETLDNGGGDLLLNPEFLQSCVVTFSVPSRGPENVSRTFPQKSINIVDPLKGNNNLGRSVSRGNFYRIRSAIQYGARKLGQILSLPGERIAKELNKFFMNTMERHGNGERPDVQDPPAPFFLTNRPNVETCEEEMEIARSPSIDSQGLLWKGVRGIRISKPAIKSGSEVGNEPKMLEPDGNSVSGYRAADDAKVLAKTQVSRGANDVTICTSSCSEYGTATLGKVYRAPHLRSDPERTGLVINHTISNRHACLRGGSSLYNTGNYLASTAESPRPLNSLSDLSGDYESHFESLMIVKGGPDVGYFGPARHIPTPPPFPFLNKQAFDSRLRSMQVHLDGVPPAPQFYPRNPPILGGAALGLKDVRKPRGMGTYFPNIEMLQNHQRYREPFATERGRTSVPVGRDQFHRAPREDGWSAPHVTLPMANMLENASCEPLQSQLKPLPACENPHGPPDFLQFGHSGGRGFHHGNGGFSLPVEKLEFGSYKSKHLGSPLPEASRQTVFNVHTHDTTSILPTTPVQKQNPHLGVNPEGVAIQPYTLKDENDFPPL</sequence>
<evidence type="ECO:0000256" key="1">
    <source>
        <dbReference type="SAM" id="MobiDB-lite"/>
    </source>
</evidence>
<evidence type="ECO:0000313" key="3">
    <source>
        <dbReference type="EMBL" id="KAF6174370.1"/>
    </source>
</evidence>
<feature type="region of interest" description="Disordered" evidence="1">
    <location>
        <begin position="357"/>
        <end position="376"/>
    </location>
</feature>
<dbReference type="PANTHER" id="PTHR45979:SF2">
    <property type="entry name" value="PAP_OAS1 SUBSTRATE-BINDING DOMAIN SUPERFAMILY"/>
    <property type="match status" value="1"/>
</dbReference>
<dbReference type="AlphaFoldDB" id="A0A7J7P4V8"/>
<gene>
    <name evidence="3" type="ORF">GIB67_027841</name>
</gene>
<dbReference type="SUPFAM" id="SSF81631">
    <property type="entry name" value="PAP/OAS1 substrate-binding domain"/>
    <property type="match status" value="1"/>
</dbReference>
<dbReference type="Pfam" id="PF26180">
    <property type="entry name" value="PAP-OAS1"/>
    <property type="match status" value="1"/>
</dbReference>
<reference evidence="3 4" key="1">
    <citation type="journal article" date="2020" name="IScience">
        <title>Genome Sequencing of the Endangered Kingdonia uniflora (Circaeasteraceae, Ranunculales) Reveals Potential Mechanisms of Evolutionary Specialization.</title>
        <authorList>
            <person name="Sun Y."/>
            <person name="Deng T."/>
            <person name="Zhang A."/>
            <person name="Moore M.J."/>
            <person name="Landis J.B."/>
            <person name="Lin N."/>
            <person name="Zhang H."/>
            <person name="Zhang X."/>
            <person name="Huang J."/>
            <person name="Zhang X."/>
            <person name="Sun H."/>
            <person name="Wang H."/>
        </authorList>
    </citation>
    <scope>NUCLEOTIDE SEQUENCE [LARGE SCALE GENOMIC DNA]</scope>
    <source>
        <strain evidence="3">TB1705</strain>
        <tissue evidence="3">Leaf</tissue>
    </source>
</reference>
<dbReference type="OrthoDB" id="273917at2759"/>
<dbReference type="InterPro" id="IPR058920">
    <property type="entry name" value="PAP-OAS1-bd-rel"/>
</dbReference>
<organism evidence="3 4">
    <name type="scientific">Kingdonia uniflora</name>
    <dbReference type="NCBI Taxonomy" id="39325"/>
    <lineage>
        <taxon>Eukaryota</taxon>
        <taxon>Viridiplantae</taxon>
        <taxon>Streptophyta</taxon>
        <taxon>Embryophyta</taxon>
        <taxon>Tracheophyta</taxon>
        <taxon>Spermatophyta</taxon>
        <taxon>Magnoliopsida</taxon>
        <taxon>Ranunculales</taxon>
        <taxon>Circaeasteraceae</taxon>
        <taxon>Kingdonia</taxon>
    </lineage>
</organism>
<dbReference type="InterPro" id="IPR043519">
    <property type="entry name" value="NT_sf"/>
</dbReference>
<dbReference type="PANTHER" id="PTHR45979">
    <property type="entry name" value="PAP/OAS1 SUBSTRATE-BINDING DOMAIN SUPERFAMILY"/>
    <property type="match status" value="1"/>
</dbReference>
<dbReference type="EMBL" id="JACGCM010000271">
    <property type="protein sequence ID" value="KAF6174370.1"/>
    <property type="molecule type" value="Genomic_DNA"/>
</dbReference>
<proteinExistence type="predicted"/>
<dbReference type="InterPro" id="IPR058921">
    <property type="entry name" value="PAP/OAS1-rel"/>
</dbReference>
<evidence type="ECO:0000313" key="4">
    <source>
        <dbReference type="Proteomes" id="UP000541444"/>
    </source>
</evidence>
<name>A0A7J7P4V8_9MAGN</name>
<dbReference type="Gene3D" id="3.30.460.10">
    <property type="entry name" value="Beta Polymerase, domain 2"/>
    <property type="match status" value="1"/>
</dbReference>
<keyword evidence="4" id="KW-1185">Reference proteome</keyword>
<dbReference type="Gene3D" id="1.10.1410.10">
    <property type="match status" value="1"/>
</dbReference>
<feature type="non-terminal residue" evidence="3">
    <location>
        <position position="1"/>
    </location>
</feature>
<dbReference type="Proteomes" id="UP000541444">
    <property type="component" value="Unassembled WGS sequence"/>
</dbReference>
<protein>
    <recommendedName>
        <fullName evidence="2">PAP/OAS1 substrate-binding-related domain-containing protein</fullName>
    </recommendedName>
</protein>
<accession>A0A7J7P4V8</accession>
<feature type="domain" description="PAP/OAS1 substrate-binding-related" evidence="2">
    <location>
        <begin position="103"/>
        <end position="295"/>
    </location>
</feature>
<evidence type="ECO:0000259" key="2">
    <source>
        <dbReference type="Pfam" id="PF26180"/>
    </source>
</evidence>